<dbReference type="Proteomes" id="UP000030652">
    <property type="component" value="Unassembled WGS sequence"/>
</dbReference>
<reference evidence="1 2" key="1">
    <citation type="submission" date="2014-10" db="EMBL/GenBank/DDBJ databases">
        <title>Draft genome of anammox bacterium scalindua brodae, obtained using differential coverage binning of sequence data from two enrichment reactors.</title>
        <authorList>
            <person name="Speth D.R."/>
            <person name="Russ L."/>
            <person name="Kartal B."/>
            <person name="Op den Camp H.J."/>
            <person name="Dutilh B.E."/>
            <person name="Jetten M.S."/>
        </authorList>
    </citation>
    <scope>NUCLEOTIDE SEQUENCE [LARGE SCALE GENOMIC DNA]</scope>
    <source>
        <strain evidence="1">RU1</strain>
    </source>
</reference>
<accession>A0A0B0EIT9</accession>
<evidence type="ECO:0000313" key="1">
    <source>
        <dbReference type="EMBL" id="KHE90625.1"/>
    </source>
</evidence>
<comment type="caution">
    <text evidence="1">The sequence shown here is derived from an EMBL/GenBank/DDBJ whole genome shotgun (WGS) entry which is preliminary data.</text>
</comment>
<sequence length="114" mass="13261">MSVNNEYKTIAIISNIEQFKYLVSNEMIKTHHNIHYICLTPSVEYEISKMDVQWSSAEDLFDMAEFMRIASEGFESCEKIAADIDSALDEYFNAICTQGFFSSINFVFYIKTFF</sequence>
<organism evidence="1 2">
    <name type="scientific">Candidatus Scalindua brodae</name>
    <dbReference type="NCBI Taxonomy" id="237368"/>
    <lineage>
        <taxon>Bacteria</taxon>
        <taxon>Pseudomonadati</taxon>
        <taxon>Planctomycetota</taxon>
        <taxon>Candidatus Brocadiia</taxon>
        <taxon>Candidatus Brocadiales</taxon>
        <taxon>Candidatus Scalinduaceae</taxon>
        <taxon>Candidatus Scalindua</taxon>
    </lineage>
</organism>
<protein>
    <submittedName>
        <fullName evidence="1">Uncharacterized protein</fullName>
    </submittedName>
</protein>
<dbReference type="AlphaFoldDB" id="A0A0B0EIT9"/>
<gene>
    <name evidence="1" type="ORF">SCABRO_03633</name>
</gene>
<dbReference type="EMBL" id="JRYO01000251">
    <property type="protein sequence ID" value="KHE90625.1"/>
    <property type="molecule type" value="Genomic_DNA"/>
</dbReference>
<name>A0A0B0EIT9_9BACT</name>
<evidence type="ECO:0000313" key="2">
    <source>
        <dbReference type="Proteomes" id="UP000030652"/>
    </source>
</evidence>
<proteinExistence type="predicted"/>